<dbReference type="Pfam" id="PF00106">
    <property type="entry name" value="adh_short"/>
    <property type="match status" value="1"/>
</dbReference>
<keyword evidence="4" id="KW-1185">Reference proteome</keyword>
<dbReference type="SUPFAM" id="SSF51735">
    <property type="entry name" value="NAD(P)-binding Rossmann-fold domains"/>
    <property type="match status" value="1"/>
</dbReference>
<accession>A0A2W5WK62</accession>
<dbReference type="InterPro" id="IPR020904">
    <property type="entry name" value="Sc_DH/Rdtase_CS"/>
</dbReference>
<name>A0A2W5WK62_9MICO</name>
<dbReference type="Proteomes" id="UP000248783">
    <property type="component" value="Unassembled WGS sequence"/>
</dbReference>
<dbReference type="RefSeq" id="WP_111251925.1">
    <property type="nucleotide sequence ID" value="NZ_QKWH01000014.1"/>
</dbReference>
<comment type="caution">
    <text evidence="3">The sequence shown here is derived from an EMBL/GenBank/DDBJ whole genome shotgun (WGS) entry which is preliminary data.</text>
</comment>
<keyword evidence="2" id="KW-0560">Oxidoreductase</keyword>
<dbReference type="PROSITE" id="PS00061">
    <property type="entry name" value="ADH_SHORT"/>
    <property type="match status" value="1"/>
</dbReference>
<evidence type="ECO:0000313" key="4">
    <source>
        <dbReference type="Proteomes" id="UP000248783"/>
    </source>
</evidence>
<evidence type="ECO:0000256" key="2">
    <source>
        <dbReference type="ARBA" id="ARBA00023002"/>
    </source>
</evidence>
<evidence type="ECO:0000256" key="1">
    <source>
        <dbReference type="ARBA" id="ARBA00006484"/>
    </source>
</evidence>
<organism evidence="3 4">
    <name type="scientific">Xylanimonas oleitrophica</name>
    <dbReference type="NCBI Taxonomy" id="2607479"/>
    <lineage>
        <taxon>Bacteria</taxon>
        <taxon>Bacillati</taxon>
        <taxon>Actinomycetota</taxon>
        <taxon>Actinomycetes</taxon>
        <taxon>Micrococcales</taxon>
        <taxon>Promicromonosporaceae</taxon>
        <taxon>Xylanimonas</taxon>
    </lineage>
</organism>
<proteinExistence type="inferred from homology"/>
<dbReference type="InterPro" id="IPR036291">
    <property type="entry name" value="NAD(P)-bd_dom_sf"/>
</dbReference>
<dbReference type="EMBL" id="QKWH01000014">
    <property type="protein sequence ID" value="PZR51969.1"/>
    <property type="molecule type" value="Genomic_DNA"/>
</dbReference>
<protein>
    <submittedName>
        <fullName evidence="3">Short-chain dehydrogenase</fullName>
    </submittedName>
</protein>
<dbReference type="PANTHER" id="PTHR43157">
    <property type="entry name" value="PHOSPHATIDYLINOSITOL-GLYCAN BIOSYNTHESIS CLASS F PROTEIN-RELATED"/>
    <property type="match status" value="1"/>
</dbReference>
<sequence>MTRTIVITGASDGIGAAAARRLHADGHRVVVVGRNPEKTARVAAELGARHFVADFSRLEDVRRLAADLSAVLPRIDVLANNAGGLFEEPAVTADGFERSFQVNHLAPYLLTRLLLGRLVAARGSVVWTSSKAARLWGRVDVERFADPQASGRYRPLQAYGSAKLASLLVMSELQRRYGAQGLSTVAFHPGVAASSLGSAGDGLVGRFYRSPLRGVLASPERGGEHLAALAAGEAGTDWEPAAYYENGRPARRRPAALGDEALARTVWERSEELLSAVVD</sequence>
<dbReference type="GO" id="GO:0016491">
    <property type="term" value="F:oxidoreductase activity"/>
    <property type="evidence" value="ECO:0007669"/>
    <property type="project" value="UniProtKB-KW"/>
</dbReference>
<comment type="similarity">
    <text evidence="1">Belongs to the short-chain dehydrogenases/reductases (SDR) family.</text>
</comment>
<dbReference type="AlphaFoldDB" id="A0A2W5WK62"/>
<dbReference type="InterPro" id="IPR002347">
    <property type="entry name" value="SDR_fam"/>
</dbReference>
<dbReference type="PANTHER" id="PTHR43157:SF31">
    <property type="entry name" value="PHOSPHATIDYLINOSITOL-GLYCAN BIOSYNTHESIS CLASS F PROTEIN"/>
    <property type="match status" value="1"/>
</dbReference>
<reference evidence="3 4" key="1">
    <citation type="submission" date="2018-06" db="EMBL/GenBank/DDBJ databases">
        <title>Whole genome sequencing of a novel hydrocarbon degrading bacterial strain, PW21 isolated from oil contaminated produced water sample.</title>
        <authorList>
            <person name="Nagkirti P."/>
            <person name="Shaikh A."/>
            <person name="Gowdaman V."/>
            <person name="Engineer A.E."/>
            <person name="Dagar S."/>
            <person name="Dhakephalkar P.K."/>
        </authorList>
    </citation>
    <scope>NUCLEOTIDE SEQUENCE [LARGE SCALE GENOMIC DNA]</scope>
    <source>
        <strain evidence="3 4">PW21</strain>
    </source>
</reference>
<gene>
    <name evidence="3" type="ORF">DNL40_14230</name>
</gene>
<evidence type="ECO:0000313" key="3">
    <source>
        <dbReference type="EMBL" id="PZR51969.1"/>
    </source>
</evidence>
<dbReference type="Gene3D" id="3.40.50.720">
    <property type="entry name" value="NAD(P)-binding Rossmann-like Domain"/>
    <property type="match status" value="1"/>
</dbReference>
<dbReference type="PRINTS" id="PR00081">
    <property type="entry name" value="GDHRDH"/>
</dbReference>